<dbReference type="HOGENOM" id="CLU_009116_1_2_0"/>
<feature type="domain" description="Aspartate/homoserine dehydrogenase NAD-binding" evidence="16">
    <location>
        <begin position="15"/>
        <end position="106"/>
    </location>
</feature>
<dbReference type="UniPathway" id="UPA00051">
    <property type="reaction ID" value="UER00465"/>
</dbReference>
<dbReference type="STRING" id="649638.Trad_2552"/>
<dbReference type="InterPro" id="IPR022697">
    <property type="entry name" value="HDH_short"/>
</dbReference>
<dbReference type="InterPro" id="IPR019811">
    <property type="entry name" value="HDH_CS"/>
</dbReference>
<feature type="region of interest" description="Disordered" evidence="14">
    <location>
        <begin position="319"/>
        <end position="340"/>
    </location>
</feature>
<dbReference type="RefSeq" id="WP_013179019.1">
    <property type="nucleotide sequence ID" value="NC_014221.1"/>
</dbReference>
<dbReference type="GO" id="GO:0050661">
    <property type="term" value="F:NADP binding"/>
    <property type="evidence" value="ECO:0007669"/>
    <property type="project" value="InterPro"/>
</dbReference>
<dbReference type="AlphaFoldDB" id="D7CTW1"/>
<keyword evidence="7 12" id="KW-0791">Threonine biosynthesis</keyword>
<evidence type="ECO:0000256" key="6">
    <source>
        <dbReference type="ARBA" id="ARBA00022605"/>
    </source>
</evidence>
<evidence type="ECO:0000256" key="7">
    <source>
        <dbReference type="ARBA" id="ARBA00022697"/>
    </source>
</evidence>
<evidence type="ECO:0000256" key="13">
    <source>
        <dbReference type="RuleBase" id="RU004171"/>
    </source>
</evidence>
<dbReference type="FunFam" id="3.30.360.10:FF:000005">
    <property type="entry name" value="Homoserine dehydrogenase"/>
    <property type="match status" value="1"/>
</dbReference>
<comment type="catalytic activity">
    <reaction evidence="12">
        <text>L-homoserine + NADP(+) = L-aspartate 4-semialdehyde + NADPH + H(+)</text>
        <dbReference type="Rhea" id="RHEA:15761"/>
        <dbReference type="ChEBI" id="CHEBI:15378"/>
        <dbReference type="ChEBI" id="CHEBI:57476"/>
        <dbReference type="ChEBI" id="CHEBI:57783"/>
        <dbReference type="ChEBI" id="CHEBI:58349"/>
        <dbReference type="ChEBI" id="CHEBI:537519"/>
        <dbReference type="EC" id="1.1.1.3"/>
    </reaction>
</comment>
<protein>
    <recommendedName>
        <fullName evidence="5 12">Homoserine dehydrogenase</fullName>
        <ecNumber evidence="4 12">1.1.1.3</ecNumber>
    </recommendedName>
</protein>
<dbReference type="KEGG" id="tra:Trad_2552"/>
<feature type="binding site" evidence="11">
    <location>
        <position position="182"/>
    </location>
    <ligand>
        <name>L-homoserine</name>
        <dbReference type="ChEBI" id="CHEBI:57476"/>
    </ligand>
</feature>
<dbReference type="EMBL" id="CP002049">
    <property type="protein sequence ID" value="ADI15658.1"/>
    <property type="molecule type" value="Genomic_DNA"/>
</dbReference>
<evidence type="ECO:0000256" key="8">
    <source>
        <dbReference type="ARBA" id="ARBA00023002"/>
    </source>
</evidence>
<dbReference type="UniPathway" id="UPA00050">
    <property type="reaction ID" value="UER00063"/>
</dbReference>
<evidence type="ECO:0000259" key="15">
    <source>
        <dbReference type="Pfam" id="PF00742"/>
    </source>
</evidence>
<feature type="binding site" evidence="11">
    <location>
        <begin position="15"/>
        <end position="20"/>
    </location>
    <ligand>
        <name>NADP(+)</name>
        <dbReference type="ChEBI" id="CHEBI:58349"/>
    </ligand>
</feature>
<feature type="compositionally biased region" description="Basic and acidic residues" evidence="14">
    <location>
        <begin position="331"/>
        <end position="340"/>
    </location>
</feature>
<evidence type="ECO:0000256" key="5">
    <source>
        <dbReference type="ARBA" id="ARBA00013376"/>
    </source>
</evidence>
<dbReference type="eggNOG" id="COG0460">
    <property type="taxonomic scope" value="Bacteria"/>
</dbReference>
<reference evidence="17 18" key="2">
    <citation type="journal article" date="2011" name="Stand. Genomic Sci.">
        <title>Complete genome sequence of Truepera radiovictrix type strain (RQ-24).</title>
        <authorList>
            <person name="Ivanova N."/>
            <person name="Rohde C."/>
            <person name="Munk C."/>
            <person name="Nolan M."/>
            <person name="Lucas S."/>
            <person name="Del Rio T.G."/>
            <person name="Tice H."/>
            <person name="Deshpande S."/>
            <person name="Cheng J.F."/>
            <person name="Tapia R."/>
            <person name="Han C."/>
            <person name="Goodwin L."/>
            <person name="Pitluck S."/>
            <person name="Liolios K."/>
            <person name="Mavromatis K."/>
            <person name="Mikhailova N."/>
            <person name="Pati A."/>
            <person name="Chen A."/>
            <person name="Palaniappan K."/>
            <person name="Land M."/>
            <person name="Hauser L."/>
            <person name="Chang Y.J."/>
            <person name="Jeffries C.D."/>
            <person name="Brambilla E."/>
            <person name="Rohde M."/>
            <person name="Goker M."/>
            <person name="Tindall B.J."/>
            <person name="Woyke T."/>
            <person name="Bristow J."/>
            <person name="Eisen J.A."/>
            <person name="Markowitz V."/>
            <person name="Hugenholtz P."/>
            <person name="Kyrpides N.C."/>
            <person name="Klenk H.P."/>
            <person name="Lapidus A."/>
        </authorList>
    </citation>
    <scope>NUCLEOTIDE SEQUENCE [LARGE SCALE GENOMIC DNA]</scope>
    <source>
        <strain evidence="18">DSM 17093 / CIP 108686 / LMG 22925 / RQ-24</strain>
    </source>
</reference>
<dbReference type="Gene3D" id="3.40.50.720">
    <property type="entry name" value="NAD(P)-binding Rossmann-like Domain"/>
    <property type="match status" value="1"/>
</dbReference>
<dbReference type="NCBIfam" id="NF004976">
    <property type="entry name" value="PRK06349.1"/>
    <property type="match status" value="1"/>
</dbReference>
<evidence type="ECO:0000256" key="4">
    <source>
        <dbReference type="ARBA" id="ARBA00013213"/>
    </source>
</evidence>
<dbReference type="GO" id="GO:0004412">
    <property type="term" value="F:homoserine dehydrogenase activity"/>
    <property type="evidence" value="ECO:0007669"/>
    <property type="project" value="UniProtKB-EC"/>
</dbReference>
<evidence type="ECO:0000256" key="12">
    <source>
        <dbReference type="RuleBase" id="RU000579"/>
    </source>
</evidence>
<evidence type="ECO:0000256" key="10">
    <source>
        <dbReference type="PIRSR" id="PIRSR036497-1"/>
    </source>
</evidence>
<feature type="domain" description="Homoserine dehydrogenase catalytic" evidence="15">
    <location>
        <begin position="130"/>
        <end position="309"/>
    </location>
</feature>
<sequence>MTWGAVGQTRIGLLGAGTVGGALCELIAARRLGVQVAHVLVRDPDKPRAAGVPTAALTTDPEEVLAGSEVIVELMGGTGLAGDLMLRALAAGKRVVTANKAVLAERWDAFAPALAAGTLYFEAAVMAGTPAVAPLAGVLRGSRPLELHAILNGTCNYILGELETGADFETALAEAQRLGYAEADPSLDVDGVDAAHKLTLLARLAFDPELSWEAVRANTRGIRHLTPAVIKEAMEDGGRIRLVGSVYPEGGAWRAAVRPVYLPPSHALAGSASNRNGLLFRGDAVGEVLITGAGAGAAPTASAVLADLLDALAARPGPSPLRAAAPQPDGYEAHPLGEIK</sequence>
<dbReference type="PANTHER" id="PTHR43331:SF1">
    <property type="entry name" value="HOMOSERINE DEHYDROGENASE"/>
    <property type="match status" value="1"/>
</dbReference>
<evidence type="ECO:0000256" key="2">
    <source>
        <dbReference type="ARBA" id="ARBA00005062"/>
    </source>
</evidence>
<dbReference type="Gene3D" id="3.30.360.10">
    <property type="entry name" value="Dihydrodipicolinate Reductase, domain 2"/>
    <property type="match status" value="1"/>
</dbReference>
<dbReference type="Pfam" id="PF00742">
    <property type="entry name" value="Homoserine_dh"/>
    <property type="match status" value="1"/>
</dbReference>
<accession>D7CTW1</accession>
<keyword evidence="18" id="KW-1185">Reference proteome</keyword>
<dbReference type="Proteomes" id="UP000000379">
    <property type="component" value="Chromosome"/>
</dbReference>
<dbReference type="InterPro" id="IPR036291">
    <property type="entry name" value="NAD(P)-bd_dom_sf"/>
</dbReference>
<comment type="pathway">
    <text evidence="2 12">Amino-acid biosynthesis; L-methionine biosynthesis via de novo pathway; L-homoserine from L-aspartate: step 3/3.</text>
</comment>
<keyword evidence="9 12" id="KW-0486">Methionine biosynthesis</keyword>
<dbReference type="GO" id="GO:0009086">
    <property type="term" value="P:methionine biosynthetic process"/>
    <property type="evidence" value="ECO:0007669"/>
    <property type="project" value="UniProtKB-KW"/>
</dbReference>
<dbReference type="Pfam" id="PF03447">
    <property type="entry name" value="NAD_binding_3"/>
    <property type="match status" value="1"/>
</dbReference>
<keyword evidence="11 12" id="KW-0521">NADP</keyword>
<name>D7CTW1_TRURR</name>
<reference evidence="18" key="1">
    <citation type="submission" date="2010-05" db="EMBL/GenBank/DDBJ databases">
        <title>The complete genome of Truepera radiovictris DSM 17093.</title>
        <authorList>
            <consortium name="US DOE Joint Genome Institute (JGI-PGF)"/>
            <person name="Lucas S."/>
            <person name="Copeland A."/>
            <person name="Lapidus A."/>
            <person name="Glavina del Rio T."/>
            <person name="Dalin E."/>
            <person name="Tice H."/>
            <person name="Bruce D."/>
            <person name="Goodwin L."/>
            <person name="Pitluck S."/>
            <person name="Kyrpides N."/>
            <person name="Mavromatis K."/>
            <person name="Ovchinnikova G."/>
            <person name="Munk A.C."/>
            <person name="Detter J.C."/>
            <person name="Han C."/>
            <person name="Tapia R."/>
            <person name="Land M."/>
            <person name="Hauser L."/>
            <person name="Markowitz V."/>
            <person name="Cheng J.-F."/>
            <person name="Hugenholtz P."/>
            <person name="Woyke T."/>
            <person name="Wu D."/>
            <person name="Tindall B."/>
            <person name="Pomrenke H.G."/>
            <person name="Brambilla E."/>
            <person name="Klenk H.-P."/>
            <person name="Eisen J.A."/>
        </authorList>
    </citation>
    <scope>NUCLEOTIDE SEQUENCE [LARGE SCALE GENOMIC DNA]</scope>
    <source>
        <strain evidence="18">DSM 17093 / CIP 108686 / LMG 22925 / RQ-24</strain>
    </source>
</reference>
<keyword evidence="8 12" id="KW-0560">Oxidoreductase</keyword>
<dbReference type="SUPFAM" id="SSF55347">
    <property type="entry name" value="Glyceraldehyde-3-phosphate dehydrogenase-like, C-terminal domain"/>
    <property type="match status" value="1"/>
</dbReference>
<gene>
    <name evidence="17" type="ordered locus">Trad_2552</name>
</gene>
<proteinExistence type="inferred from homology"/>
<organism evidence="17 18">
    <name type="scientific">Truepera radiovictrix (strain DSM 17093 / CIP 108686 / LMG 22925 / RQ-24)</name>
    <dbReference type="NCBI Taxonomy" id="649638"/>
    <lineage>
        <taxon>Bacteria</taxon>
        <taxon>Thermotogati</taxon>
        <taxon>Deinococcota</taxon>
        <taxon>Deinococci</taxon>
        <taxon>Trueperales</taxon>
        <taxon>Trueperaceae</taxon>
        <taxon>Truepera</taxon>
    </lineage>
</organism>
<evidence type="ECO:0000256" key="11">
    <source>
        <dbReference type="PIRSR" id="PIRSR036497-2"/>
    </source>
</evidence>
<evidence type="ECO:0000256" key="14">
    <source>
        <dbReference type="SAM" id="MobiDB-lite"/>
    </source>
</evidence>
<evidence type="ECO:0000259" key="16">
    <source>
        <dbReference type="Pfam" id="PF03447"/>
    </source>
</evidence>
<dbReference type="PIRSF" id="PIRSF036497">
    <property type="entry name" value="HDH_short"/>
    <property type="match status" value="1"/>
</dbReference>
<evidence type="ECO:0000313" key="17">
    <source>
        <dbReference type="EMBL" id="ADI15658.1"/>
    </source>
</evidence>
<dbReference type="InterPro" id="IPR005106">
    <property type="entry name" value="Asp/hSer_DH_NAD-bd"/>
</dbReference>
<dbReference type="OrthoDB" id="9808167at2"/>
<dbReference type="InterPro" id="IPR001342">
    <property type="entry name" value="HDH_cat"/>
</dbReference>
<evidence type="ECO:0000256" key="3">
    <source>
        <dbReference type="ARBA" id="ARBA00006753"/>
    </source>
</evidence>
<comment type="similarity">
    <text evidence="3 13">Belongs to the homoserine dehydrogenase family.</text>
</comment>
<evidence type="ECO:0000256" key="9">
    <source>
        <dbReference type="ARBA" id="ARBA00023167"/>
    </source>
</evidence>
<dbReference type="PROSITE" id="PS01042">
    <property type="entry name" value="HOMOSER_DHGENASE"/>
    <property type="match status" value="1"/>
</dbReference>
<evidence type="ECO:0000256" key="1">
    <source>
        <dbReference type="ARBA" id="ARBA00005056"/>
    </source>
</evidence>
<comment type="pathway">
    <text evidence="1 12">Amino-acid biosynthesis; L-threonine biosynthesis; L-threonine from L-aspartate: step 3/5.</text>
</comment>
<keyword evidence="6 12" id="KW-0028">Amino-acid biosynthesis</keyword>
<evidence type="ECO:0000313" key="18">
    <source>
        <dbReference type="Proteomes" id="UP000000379"/>
    </source>
</evidence>
<dbReference type="SUPFAM" id="SSF51735">
    <property type="entry name" value="NAD(P)-binding Rossmann-fold domains"/>
    <property type="match status" value="1"/>
</dbReference>
<dbReference type="PANTHER" id="PTHR43331">
    <property type="entry name" value="HOMOSERINE DEHYDROGENASE"/>
    <property type="match status" value="1"/>
</dbReference>
<feature type="binding site" evidence="11">
    <location>
        <position position="100"/>
    </location>
    <ligand>
        <name>NADPH</name>
        <dbReference type="ChEBI" id="CHEBI:57783"/>
    </ligand>
</feature>
<dbReference type="EC" id="1.1.1.3" evidence="4 12"/>
<dbReference type="GO" id="GO:0009088">
    <property type="term" value="P:threonine biosynthetic process"/>
    <property type="evidence" value="ECO:0007669"/>
    <property type="project" value="UniProtKB-UniPathway"/>
</dbReference>
<feature type="active site" description="Proton donor" evidence="10">
    <location>
        <position position="197"/>
    </location>
</feature>